<organism evidence="6 7">
    <name type="scientific">Anaerovirgula multivorans</name>
    <dbReference type="NCBI Taxonomy" id="312168"/>
    <lineage>
        <taxon>Bacteria</taxon>
        <taxon>Bacillati</taxon>
        <taxon>Bacillota</taxon>
        <taxon>Clostridia</taxon>
        <taxon>Peptostreptococcales</taxon>
        <taxon>Natronincolaceae</taxon>
        <taxon>Anaerovirgula</taxon>
    </lineage>
</organism>
<dbReference type="Gene3D" id="1.10.357.10">
    <property type="entry name" value="Tetracycline Repressor, domain 2"/>
    <property type="match status" value="1"/>
</dbReference>
<proteinExistence type="predicted"/>
<feature type="domain" description="HTH tetR-type" evidence="5">
    <location>
        <begin position="2"/>
        <end position="62"/>
    </location>
</feature>
<dbReference type="OrthoDB" id="9789566at2"/>
<evidence type="ECO:0000256" key="1">
    <source>
        <dbReference type="ARBA" id="ARBA00023015"/>
    </source>
</evidence>
<sequence length="220" mass="25713">MENRMNLIFDAASQLFINKGYARTQMKDIAKEIGLSTGMLYVYFTGKRDILSFLLKGTIEPAFVTQEFELPIRSELFDSLDSEIMEAFEQNTKTFSAHLDDITNYPLEQMLSDAFDVISKYGIGYLLIEKNPDDLGKLTAYYKEYRQKFYNQVLSYITQYMQNGTFRQVELPQYVTRLIIETLSWWGMHITNDAYEIQKDIPVETAKSICMDNLLHAYKR</sequence>
<evidence type="ECO:0000259" key="5">
    <source>
        <dbReference type="PROSITE" id="PS50977"/>
    </source>
</evidence>
<reference evidence="6 7" key="1">
    <citation type="submission" date="2017-06" db="EMBL/GenBank/DDBJ databases">
        <authorList>
            <person name="Kim H.J."/>
            <person name="Triplett B.A."/>
        </authorList>
    </citation>
    <scope>NUCLEOTIDE SEQUENCE [LARGE SCALE GENOMIC DNA]</scope>
    <source>
        <strain evidence="6 7">SCA</strain>
    </source>
</reference>
<keyword evidence="3" id="KW-0804">Transcription</keyword>
<dbReference type="PRINTS" id="PR00455">
    <property type="entry name" value="HTHTETR"/>
</dbReference>
<gene>
    <name evidence="6" type="ORF">SAMN05446037_103522</name>
</gene>
<dbReference type="PROSITE" id="PS50977">
    <property type="entry name" value="HTH_TETR_2"/>
    <property type="match status" value="1"/>
</dbReference>
<dbReference type="InterPro" id="IPR009057">
    <property type="entry name" value="Homeodomain-like_sf"/>
</dbReference>
<dbReference type="InterPro" id="IPR050109">
    <property type="entry name" value="HTH-type_TetR-like_transc_reg"/>
</dbReference>
<dbReference type="AlphaFoldDB" id="A0A239JGQ2"/>
<evidence type="ECO:0000256" key="2">
    <source>
        <dbReference type="ARBA" id="ARBA00023125"/>
    </source>
</evidence>
<evidence type="ECO:0000256" key="3">
    <source>
        <dbReference type="ARBA" id="ARBA00023163"/>
    </source>
</evidence>
<dbReference type="Pfam" id="PF00440">
    <property type="entry name" value="TetR_N"/>
    <property type="match status" value="1"/>
</dbReference>
<keyword evidence="7" id="KW-1185">Reference proteome</keyword>
<keyword evidence="2 4" id="KW-0238">DNA-binding</keyword>
<dbReference type="GO" id="GO:0000976">
    <property type="term" value="F:transcription cis-regulatory region binding"/>
    <property type="evidence" value="ECO:0007669"/>
    <property type="project" value="TreeGrafter"/>
</dbReference>
<dbReference type="GO" id="GO:0003700">
    <property type="term" value="F:DNA-binding transcription factor activity"/>
    <property type="evidence" value="ECO:0007669"/>
    <property type="project" value="TreeGrafter"/>
</dbReference>
<dbReference type="PANTHER" id="PTHR30055:SF234">
    <property type="entry name" value="HTH-TYPE TRANSCRIPTIONAL REGULATOR BETI"/>
    <property type="match status" value="1"/>
</dbReference>
<accession>A0A239JGQ2</accession>
<feature type="DNA-binding region" description="H-T-H motif" evidence="4">
    <location>
        <begin position="25"/>
        <end position="44"/>
    </location>
</feature>
<dbReference type="SUPFAM" id="SSF46689">
    <property type="entry name" value="Homeodomain-like"/>
    <property type="match status" value="1"/>
</dbReference>
<dbReference type="InterPro" id="IPR001647">
    <property type="entry name" value="HTH_TetR"/>
</dbReference>
<dbReference type="RefSeq" id="WP_089284969.1">
    <property type="nucleotide sequence ID" value="NZ_FZOJ01000035.1"/>
</dbReference>
<dbReference type="PANTHER" id="PTHR30055">
    <property type="entry name" value="HTH-TYPE TRANSCRIPTIONAL REGULATOR RUTR"/>
    <property type="match status" value="1"/>
</dbReference>
<name>A0A239JGQ2_9FIRM</name>
<evidence type="ECO:0000313" key="7">
    <source>
        <dbReference type="Proteomes" id="UP000198304"/>
    </source>
</evidence>
<evidence type="ECO:0000256" key="4">
    <source>
        <dbReference type="PROSITE-ProRule" id="PRU00335"/>
    </source>
</evidence>
<evidence type="ECO:0000313" key="6">
    <source>
        <dbReference type="EMBL" id="SNT04473.1"/>
    </source>
</evidence>
<keyword evidence="1" id="KW-0805">Transcription regulation</keyword>
<dbReference type="Proteomes" id="UP000198304">
    <property type="component" value="Unassembled WGS sequence"/>
</dbReference>
<dbReference type="EMBL" id="FZOJ01000035">
    <property type="protein sequence ID" value="SNT04473.1"/>
    <property type="molecule type" value="Genomic_DNA"/>
</dbReference>
<protein>
    <submittedName>
        <fullName evidence="6">Transcriptional regulator, TetR family</fullName>
    </submittedName>
</protein>